<organism evidence="2 3">
    <name type="scientific">Nonomuraea mangrovi</name>
    <dbReference type="NCBI Taxonomy" id="2316207"/>
    <lineage>
        <taxon>Bacteria</taxon>
        <taxon>Bacillati</taxon>
        <taxon>Actinomycetota</taxon>
        <taxon>Actinomycetes</taxon>
        <taxon>Streptosporangiales</taxon>
        <taxon>Streptosporangiaceae</taxon>
        <taxon>Nonomuraea</taxon>
    </lineage>
</organism>
<dbReference type="SUPFAM" id="SSF53067">
    <property type="entry name" value="Actin-like ATPase domain"/>
    <property type="match status" value="1"/>
</dbReference>
<dbReference type="InterPro" id="IPR043129">
    <property type="entry name" value="ATPase_NBD"/>
</dbReference>
<dbReference type="Pfam" id="PF00480">
    <property type="entry name" value="ROK"/>
    <property type="match status" value="1"/>
</dbReference>
<dbReference type="EMBL" id="JBHUFV010000016">
    <property type="protein sequence ID" value="MFD1931995.1"/>
    <property type="molecule type" value="Genomic_DNA"/>
</dbReference>
<dbReference type="InterPro" id="IPR000600">
    <property type="entry name" value="ROK"/>
</dbReference>
<accession>A0ABW4SST2</accession>
<dbReference type="RefSeq" id="WP_379571856.1">
    <property type="nucleotide sequence ID" value="NZ_JBHUFV010000016.1"/>
</dbReference>
<comment type="caution">
    <text evidence="2">The sequence shown here is derived from an EMBL/GenBank/DDBJ whole genome shotgun (WGS) entry which is preliminary data.</text>
</comment>
<gene>
    <name evidence="2" type="ORF">ACFSKW_10955</name>
</gene>
<dbReference type="Proteomes" id="UP001597368">
    <property type="component" value="Unassembled WGS sequence"/>
</dbReference>
<evidence type="ECO:0000313" key="2">
    <source>
        <dbReference type="EMBL" id="MFD1931995.1"/>
    </source>
</evidence>
<sequence>MDVGDLRVHNRLGLLRAVHDGAASRTRSQLTRDLELARGTASVLVAGLVEEELLQEAPPKEHARGRPTQLPGPHPNGPLALAADLREDTWTIAACELGGGSTVLATREHDGTPSGALRSLGAALRERLGPRVVGVGVSAAGPVRADGLLDISHLDWVDVDVAAALALGEVPLRVGNDARLAGLAEARRGHLRGVHVGLHVHVDFDPGGALLIEGRPLAGSGGTAGEFGHMPLTGGDDPCPCGARGCLSLAVGRNALLRHLGLEAGRGRGREQAEGIVAAAAAGDPAAAAAIEANARALGKGVGALVNALDPAAVTVSGLGVALVGETLRRSCDEALMEMRRRQPAPILPSALGDRGPLIGAMESVFDAFLTREGLEFWRATRPKREM</sequence>
<dbReference type="Gene3D" id="1.10.10.10">
    <property type="entry name" value="Winged helix-like DNA-binding domain superfamily/Winged helix DNA-binding domain"/>
    <property type="match status" value="1"/>
</dbReference>
<dbReference type="PANTHER" id="PTHR18964:SF149">
    <property type="entry name" value="BIFUNCTIONAL UDP-N-ACETYLGLUCOSAMINE 2-EPIMERASE_N-ACETYLMANNOSAMINE KINASE"/>
    <property type="match status" value="1"/>
</dbReference>
<reference evidence="3" key="1">
    <citation type="journal article" date="2019" name="Int. J. Syst. Evol. Microbiol.">
        <title>The Global Catalogue of Microorganisms (GCM) 10K type strain sequencing project: providing services to taxonomists for standard genome sequencing and annotation.</title>
        <authorList>
            <consortium name="The Broad Institute Genomics Platform"/>
            <consortium name="The Broad Institute Genome Sequencing Center for Infectious Disease"/>
            <person name="Wu L."/>
            <person name="Ma J."/>
        </authorList>
    </citation>
    <scope>NUCLEOTIDE SEQUENCE [LARGE SCALE GENOMIC DNA]</scope>
    <source>
        <strain evidence="3">ICMP 6774ER</strain>
    </source>
</reference>
<evidence type="ECO:0000256" key="1">
    <source>
        <dbReference type="ARBA" id="ARBA00006479"/>
    </source>
</evidence>
<proteinExistence type="inferred from homology"/>
<keyword evidence="3" id="KW-1185">Reference proteome</keyword>
<protein>
    <submittedName>
        <fullName evidence="2">ROK family protein</fullName>
    </submittedName>
</protein>
<evidence type="ECO:0000313" key="3">
    <source>
        <dbReference type="Proteomes" id="UP001597368"/>
    </source>
</evidence>
<dbReference type="Gene3D" id="3.30.420.40">
    <property type="match status" value="2"/>
</dbReference>
<dbReference type="PANTHER" id="PTHR18964">
    <property type="entry name" value="ROK (REPRESSOR, ORF, KINASE) FAMILY"/>
    <property type="match status" value="1"/>
</dbReference>
<dbReference type="InterPro" id="IPR036388">
    <property type="entry name" value="WH-like_DNA-bd_sf"/>
</dbReference>
<name>A0ABW4SST2_9ACTN</name>
<comment type="similarity">
    <text evidence="1">Belongs to the ROK (NagC/XylR) family.</text>
</comment>